<name>A0A8H7D2U9_9AGAR</name>
<dbReference type="PROSITE" id="PS01351">
    <property type="entry name" value="MAPK"/>
    <property type="match status" value="1"/>
</dbReference>
<dbReference type="PROSITE" id="PS50011">
    <property type="entry name" value="PROTEIN_KINASE_DOM"/>
    <property type="match status" value="1"/>
</dbReference>
<dbReference type="Pfam" id="PF12295">
    <property type="entry name" value="Symplekin_C"/>
    <property type="match status" value="1"/>
</dbReference>
<dbReference type="InterPro" id="IPR016024">
    <property type="entry name" value="ARM-type_fold"/>
</dbReference>
<dbReference type="SMART" id="SM00220">
    <property type="entry name" value="S_TKc"/>
    <property type="match status" value="1"/>
</dbReference>
<keyword evidence="13" id="KW-1185">Reference proteome</keyword>
<keyword evidence="7 12" id="KW-0418">Kinase</keyword>
<evidence type="ECO:0000313" key="13">
    <source>
        <dbReference type="Proteomes" id="UP000620124"/>
    </source>
</evidence>
<keyword evidence="3" id="KW-0723">Serine/threonine-protein kinase</keyword>
<dbReference type="InterPro" id="IPR011009">
    <property type="entry name" value="Kinase-like_dom_sf"/>
</dbReference>
<keyword evidence="8" id="KW-0067">ATP-binding</keyword>
<accession>A0A8H7D2U9</accession>
<keyword evidence="6" id="KW-0547">Nucleotide-binding</keyword>
<feature type="compositionally biased region" description="Low complexity" evidence="10">
    <location>
        <begin position="426"/>
        <end position="435"/>
    </location>
</feature>
<comment type="caution">
    <text evidence="12">The sequence shown here is derived from an EMBL/GenBank/DDBJ whole genome shotgun (WGS) entry which is preliminary data.</text>
</comment>
<dbReference type="OrthoDB" id="331600at2759"/>
<evidence type="ECO:0000256" key="9">
    <source>
        <dbReference type="ARBA" id="ARBA00023242"/>
    </source>
</evidence>
<dbReference type="Gene3D" id="1.10.510.10">
    <property type="entry name" value="Transferase(Phosphotransferase) domain 1"/>
    <property type="match status" value="1"/>
</dbReference>
<feature type="region of interest" description="Disordered" evidence="10">
    <location>
        <begin position="1527"/>
        <end position="1561"/>
    </location>
</feature>
<dbReference type="FunFam" id="1.10.510.10:FF:000013">
    <property type="entry name" value="Mitogen-activated protein kinase"/>
    <property type="match status" value="1"/>
</dbReference>
<dbReference type="InterPro" id="IPR000719">
    <property type="entry name" value="Prot_kinase_dom"/>
</dbReference>
<feature type="region of interest" description="Disordered" evidence="10">
    <location>
        <begin position="1711"/>
        <end position="1745"/>
    </location>
</feature>
<dbReference type="PANTHER" id="PTHR15245">
    <property type="entry name" value="SYMPLEKIN-RELATED"/>
    <property type="match status" value="1"/>
</dbReference>
<dbReference type="GO" id="GO:0005524">
    <property type="term" value="F:ATP binding"/>
    <property type="evidence" value="ECO:0007669"/>
    <property type="project" value="UniProtKB-KW"/>
</dbReference>
<evidence type="ECO:0000256" key="1">
    <source>
        <dbReference type="ARBA" id="ARBA00004123"/>
    </source>
</evidence>
<dbReference type="Gene3D" id="3.30.200.20">
    <property type="entry name" value="Phosphorylase Kinase, domain 1"/>
    <property type="match status" value="1"/>
</dbReference>
<feature type="region of interest" description="Disordered" evidence="10">
    <location>
        <begin position="746"/>
        <end position="777"/>
    </location>
</feature>
<evidence type="ECO:0000256" key="2">
    <source>
        <dbReference type="ARBA" id="ARBA00012411"/>
    </source>
</evidence>
<dbReference type="Pfam" id="PF11935">
    <property type="entry name" value="SYMPK_PTA1_N"/>
    <property type="match status" value="1"/>
</dbReference>
<dbReference type="InterPro" id="IPR021850">
    <property type="entry name" value="Symplekin/Pta1"/>
</dbReference>
<feature type="compositionally biased region" description="Basic and acidic residues" evidence="10">
    <location>
        <begin position="341"/>
        <end position="351"/>
    </location>
</feature>
<dbReference type="InterPro" id="IPR032460">
    <property type="entry name" value="Symplekin/Pta1_N"/>
</dbReference>
<feature type="compositionally biased region" description="Basic and acidic residues" evidence="10">
    <location>
        <begin position="1726"/>
        <end position="1745"/>
    </location>
</feature>
<keyword evidence="5" id="KW-0808">Transferase</keyword>
<dbReference type="Gene3D" id="1.25.10.10">
    <property type="entry name" value="Leucine-rich Repeat Variant"/>
    <property type="match status" value="1"/>
</dbReference>
<feature type="compositionally biased region" description="Polar residues" evidence="10">
    <location>
        <begin position="1633"/>
        <end position="1655"/>
    </location>
</feature>
<evidence type="ECO:0000256" key="4">
    <source>
        <dbReference type="ARBA" id="ARBA00022664"/>
    </source>
</evidence>
<dbReference type="PROSITE" id="PS00108">
    <property type="entry name" value="PROTEIN_KINASE_ST"/>
    <property type="match status" value="1"/>
</dbReference>
<feature type="region of interest" description="Disordered" evidence="10">
    <location>
        <begin position="323"/>
        <end position="351"/>
    </location>
</feature>
<dbReference type="Proteomes" id="UP000620124">
    <property type="component" value="Unassembled WGS sequence"/>
</dbReference>
<dbReference type="GO" id="GO:0004707">
    <property type="term" value="F:MAP kinase activity"/>
    <property type="evidence" value="ECO:0007669"/>
    <property type="project" value="UniProtKB-EC"/>
</dbReference>
<evidence type="ECO:0000259" key="11">
    <source>
        <dbReference type="PROSITE" id="PS50011"/>
    </source>
</evidence>
<evidence type="ECO:0000256" key="6">
    <source>
        <dbReference type="ARBA" id="ARBA00022741"/>
    </source>
</evidence>
<dbReference type="EC" id="2.7.11.24" evidence="2"/>
<evidence type="ECO:0000256" key="3">
    <source>
        <dbReference type="ARBA" id="ARBA00022527"/>
    </source>
</evidence>
<keyword evidence="9" id="KW-0539">Nucleus</keyword>
<dbReference type="GO" id="GO:0006397">
    <property type="term" value="P:mRNA processing"/>
    <property type="evidence" value="ECO:0007669"/>
    <property type="project" value="UniProtKB-KW"/>
</dbReference>
<feature type="region of interest" description="Disordered" evidence="10">
    <location>
        <begin position="1132"/>
        <end position="1167"/>
    </location>
</feature>
<dbReference type="SUPFAM" id="SSF56112">
    <property type="entry name" value="Protein kinase-like (PK-like)"/>
    <property type="match status" value="1"/>
</dbReference>
<evidence type="ECO:0000313" key="12">
    <source>
        <dbReference type="EMBL" id="KAF7356713.1"/>
    </source>
</evidence>
<evidence type="ECO:0000256" key="5">
    <source>
        <dbReference type="ARBA" id="ARBA00022679"/>
    </source>
</evidence>
<reference evidence="12" key="1">
    <citation type="submission" date="2020-05" db="EMBL/GenBank/DDBJ databases">
        <title>Mycena genomes resolve the evolution of fungal bioluminescence.</title>
        <authorList>
            <person name="Tsai I.J."/>
        </authorList>
    </citation>
    <scope>NUCLEOTIDE SEQUENCE</scope>
    <source>
        <strain evidence="12">CCC161011</strain>
    </source>
</reference>
<dbReference type="PANTHER" id="PTHR15245:SF20">
    <property type="entry name" value="SYMPLEKIN"/>
    <property type="match status" value="1"/>
</dbReference>
<comment type="subcellular location">
    <subcellularLocation>
        <location evidence="1">Nucleus</location>
    </subcellularLocation>
</comment>
<organism evidence="12 13">
    <name type="scientific">Mycena venus</name>
    <dbReference type="NCBI Taxonomy" id="2733690"/>
    <lineage>
        <taxon>Eukaryota</taxon>
        <taxon>Fungi</taxon>
        <taxon>Dikarya</taxon>
        <taxon>Basidiomycota</taxon>
        <taxon>Agaricomycotina</taxon>
        <taxon>Agaricomycetes</taxon>
        <taxon>Agaricomycetidae</taxon>
        <taxon>Agaricales</taxon>
        <taxon>Marasmiineae</taxon>
        <taxon>Mycenaceae</taxon>
        <taxon>Mycena</taxon>
    </lineage>
</organism>
<feature type="region of interest" description="Disordered" evidence="10">
    <location>
        <begin position="423"/>
        <end position="443"/>
    </location>
</feature>
<evidence type="ECO:0000256" key="7">
    <source>
        <dbReference type="ARBA" id="ARBA00022777"/>
    </source>
</evidence>
<dbReference type="InterPro" id="IPR003527">
    <property type="entry name" value="MAP_kinase_CS"/>
</dbReference>
<keyword evidence="4" id="KW-0507">mRNA processing</keyword>
<sequence>MSPAAAAAAVTVPIPITVSVSSTMVPIPVPTVSVVKQQPAPITVLAKTLISFVVNTGDSLLKTWVIDLLHFAICRAPLSLEQRTQLASQTLDTLAQLLDDPNPAIVKVVVSCLTTVYPLLFRLLCTNHSNPAAWTALSACKARILEFVWATTTSNGVRFSSMKFLQRVILLQTRGISDPRLQNKNDPNISSCPANHPFISAAKLETEGQQLLEAVIALLYTSQNTDLITAMINSWANLTKLRPAIVPTVLAAVRAWTPETSAINGLAASSIKSVEKAVRILLHHISRVPGNAQYAPQIQEFMARQAIRMDEAAAEEKKRKALLASGITDSRKRPAPGSADRPSDPKRPKLELDASATSASFLATFDFTTLPAPLITDLIHIDRVTAFRLLLLRLFSRPHQQYLPHRERPGAIPTGPAAARISTPEVQPQAPAAPVIKDEPVDPLQMDIDQDELEYEPDKLNEELSGDDLGGGGLGPIDIDSVLANNMQLLDFKLPPPKELSDEERTSLVRSSVARIWDGSEDLKSNGEALPPDSTQAGGHSPAEMWMLLLVRMVTRVVDPPPTSPDEGDSDVVVNDFYDRQDRLRQTLCDYIMSDFPARIRLATTWMNEEWYNDRIQLEVDPDWRPNYDTWLNQIVASYQTLLDGKDRTFSRFLLDLPSVPEDVLGLLRELCVDTNSPDRMQVGFVTLRGLVMQRPSLRSEALNVLLELTTHSAINTVKIWVPNAQPMDGMVREFALQMLRKLQSQADPKVAKPNGSDDVSMSNENGEDENMEDGQLPPEELVQTPYLPERIELPAEESHVLQHVELLFALCVKVPEFLDEIFNSYSHMDITVQEAVQKLITGLIRALGSSHGKLLTLMRHCPPGAESLALRILTIFTEHGRPSAQLVALVKSLISERDLDARFLIPIIAEMDKPDIIRHLPKIVSILNGEAENKNLVRSVFSSIVTTPPQTFGSVTSNLPRVRQSELLTPAELMVLLHDAEKEIGLQSAKEAITVCFQMTDVFRSEILAVVMQQIMDEPVLPVLFLRTVIQAVTTYKSLVGFVSTTLLSRLITKKIWTNPRLWEGFIMCAKVIAPASFGALLQLPKDQLRELVDKQPSLKSGLRDYVTKKATNKARVAGFLDIFAESEDATTTPAATPIPQPEITQSEPPAEPPAPQLVSVDPTGGSSFERWGRGAYGVVISAGDEITGETVAIKLVSRVFDKIQLAKRALREITLLRHFTGHANITGLIDAKMISPESNEIYIFMEPMEADLHQIIKSGQTLTSEHVQYFVYQILRGMKFVHSANVIHRDLKPGNLLVNADCELKICDFGLSRGFENASHLTEYVATRWYRAPEIMLGFREYDTAIDVWSIGCILAELLSSQPLFKGKDYVDQLKKILDVLGSPEETVLQKIASEKARAYVRSLPISKRKPFTKILPAADLQAIELLSHMLTFDPDQRFTVTEALEHPWLSGYHEPEEEPECPEVFEKWKAIEELKTLDEFRVALWNEIQDYRREIREEPSAIDAMEEPAAEVIVEDVAEPAAIVEPEQESEGPKTEPVEPSAEGLAPLPLPAEKQLPATPTDPVVAYARRSSIMQPTRQGSIYGSPRPMSQFEPSADTLAAGMPGADKPVTPTDPVVTYARRSSILQPTRQGSIYGSPRPSSQHLHSFTESPMATEPGGQGSIAFPTQSYVFPARSRTGSTAGRGGGDAQATEDAEYEIAPIGRFIVESNTSEADAPASEMPRILEDEERKPAKKDGGAFFI</sequence>
<feature type="domain" description="Protein kinase" evidence="11">
    <location>
        <begin position="1167"/>
        <end position="1452"/>
    </location>
</feature>
<dbReference type="InterPro" id="IPR011989">
    <property type="entry name" value="ARM-like"/>
</dbReference>
<evidence type="ECO:0000256" key="8">
    <source>
        <dbReference type="ARBA" id="ARBA00022840"/>
    </source>
</evidence>
<proteinExistence type="predicted"/>
<dbReference type="SUPFAM" id="SSF48371">
    <property type="entry name" value="ARM repeat"/>
    <property type="match status" value="1"/>
</dbReference>
<dbReference type="EMBL" id="JACAZI010000007">
    <property type="protein sequence ID" value="KAF7356713.1"/>
    <property type="molecule type" value="Genomic_DNA"/>
</dbReference>
<dbReference type="Pfam" id="PF00069">
    <property type="entry name" value="Pkinase"/>
    <property type="match status" value="1"/>
</dbReference>
<protein>
    <recommendedName>
        <fullName evidence="2">mitogen-activated protein kinase</fullName>
        <ecNumber evidence="2">2.7.11.24</ecNumber>
    </recommendedName>
</protein>
<feature type="region of interest" description="Disordered" evidence="10">
    <location>
        <begin position="1633"/>
        <end position="1668"/>
    </location>
</feature>
<dbReference type="InterPro" id="IPR008271">
    <property type="entry name" value="Ser/Thr_kinase_AS"/>
</dbReference>
<dbReference type="CDD" id="cd07834">
    <property type="entry name" value="STKc_MAPK"/>
    <property type="match status" value="1"/>
</dbReference>
<dbReference type="InterPro" id="IPR022075">
    <property type="entry name" value="Symplekin_C"/>
</dbReference>
<dbReference type="GO" id="GO:0005847">
    <property type="term" value="C:mRNA cleavage and polyadenylation specificity factor complex"/>
    <property type="evidence" value="ECO:0007669"/>
    <property type="project" value="TreeGrafter"/>
</dbReference>
<evidence type="ECO:0000256" key="10">
    <source>
        <dbReference type="SAM" id="MobiDB-lite"/>
    </source>
</evidence>
<gene>
    <name evidence="12" type="ORF">MVEN_01006100</name>
</gene>